<name>A0A8I2Z241_9AGAM</name>
<accession>A0A8I2Z241</accession>
<dbReference type="Pfam" id="PF07716">
    <property type="entry name" value="bZIP_2"/>
    <property type="match status" value="1"/>
</dbReference>
<dbReference type="AlphaFoldDB" id="A0A8I2Z241"/>
<comment type="similarity">
    <text evidence="5">Belongs to the COX19 family.</text>
</comment>
<organism evidence="9 10">
    <name type="scientific">Boletus reticuloceps</name>
    <dbReference type="NCBI Taxonomy" id="495285"/>
    <lineage>
        <taxon>Eukaryota</taxon>
        <taxon>Fungi</taxon>
        <taxon>Dikarya</taxon>
        <taxon>Basidiomycota</taxon>
        <taxon>Agaricomycotina</taxon>
        <taxon>Agaricomycetes</taxon>
        <taxon>Agaricomycetidae</taxon>
        <taxon>Boletales</taxon>
        <taxon>Boletineae</taxon>
        <taxon>Boletaceae</taxon>
        <taxon>Boletoideae</taxon>
        <taxon>Boletus</taxon>
    </lineage>
</organism>
<keyword evidence="10" id="KW-1185">Reference proteome</keyword>
<evidence type="ECO:0000256" key="2">
    <source>
        <dbReference type="ARBA" id="ARBA00022490"/>
    </source>
</evidence>
<dbReference type="PANTHER" id="PTHR21107:SF2">
    <property type="entry name" value="CYTOCHROME C OXIDASE ASSEMBLY PROTEIN COX19"/>
    <property type="match status" value="1"/>
</dbReference>
<feature type="compositionally biased region" description="Polar residues" evidence="7">
    <location>
        <begin position="14"/>
        <end position="25"/>
    </location>
</feature>
<feature type="region of interest" description="Disordered" evidence="7">
    <location>
        <begin position="1"/>
        <end position="40"/>
    </location>
</feature>
<evidence type="ECO:0000256" key="4">
    <source>
        <dbReference type="ARBA" id="ARBA00037279"/>
    </source>
</evidence>
<dbReference type="Gene3D" id="1.20.5.170">
    <property type="match status" value="1"/>
</dbReference>
<evidence type="ECO:0000256" key="5">
    <source>
        <dbReference type="ARBA" id="ARBA00038223"/>
    </source>
</evidence>
<evidence type="ECO:0000256" key="7">
    <source>
        <dbReference type="SAM" id="MobiDB-lite"/>
    </source>
</evidence>
<feature type="compositionally biased region" description="Basic and acidic residues" evidence="7">
    <location>
        <begin position="1"/>
        <end position="13"/>
    </location>
</feature>
<dbReference type="InterPro" id="IPR051383">
    <property type="entry name" value="COX19"/>
</dbReference>
<dbReference type="GO" id="GO:0033617">
    <property type="term" value="P:mitochondrial respiratory chain complex IV assembly"/>
    <property type="evidence" value="ECO:0007669"/>
    <property type="project" value="TreeGrafter"/>
</dbReference>
<comment type="caution">
    <text evidence="9">The sequence shown here is derived from an EMBL/GenBank/DDBJ whole genome shotgun (WGS) entry which is preliminary data.</text>
</comment>
<comment type="subcellular location">
    <subcellularLocation>
        <location evidence="1">Cytoplasm</location>
    </subcellularLocation>
</comment>
<dbReference type="InterPro" id="IPR046347">
    <property type="entry name" value="bZIP_sf"/>
</dbReference>
<dbReference type="EMBL" id="JAGFBS010000002">
    <property type="protein sequence ID" value="KAG6381388.1"/>
    <property type="molecule type" value="Genomic_DNA"/>
</dbReference>
<keyword evidence="6" id="KW-0175">Coiled coil</keyword>
<evidence type="ECO:0000313" key="9">
    <source>
        <dbReference type="EMBL" id="KAG6381388.1"/>
    </source>
</evidence>
<evidence type="ECO:0000259" key="8">
    <source>
        <dbReference type="PROSITE" id="PS50217"/>
    </source>
</evidence>
<evidence type="ECO:0000256" key="6">
    <source>
        <dbReference type="SAM" id="Coils"/>
    </source>
</evidence>
<keyword evidence="3" id="KW-1015">Disulfide bond</keyword>
<dbReference type="SUPFAM" id="SSF57959">
    <property type="entry name" value="Leucine zipper domain"/>
    <property type="match status" value="1"/>
</dbReference>
<dbReference type="PROSITE" id="PS50217">
    <property type="entry name" value="BZIP"/>
    <property type="match status" value="1"/>
</dbReference>
<evidence type="ECO:0000256" key="1">
    <source>
        <dbReference type="ARBA" id="ARBA00004496"/>
    </source>
</evidence>
<sequence>MTPPQEKRHDDHPGQSQDPTRTQIQPPYFQAPHTAPPQLPPETYTYLIHALLSLQGSAYLLPTSTYPPLPNYNFPWLLDTVPPIAGSPTTPSTAQDLEEMEEATSITEDKRRRNTAASARFRVKKKLKTLSLERTVGDLSGRADELEREANDLRRENAWLKEIVLLKGRNLAALNFGSQASAPDRRHDQDEKDNRTHAESESDWFICLVDNSHVVEMSFGRPPSINVGFQATPPDRGSFPLDHDGECRDRMMEYMACLKKNSRTSTPCRPFNKQYLECRMSKGLMERDDFKNLGLGNVDVDTSSSSKDQNRH</sequence>
<dbReference type="InterPro" id="IPR004827">
    <property type="entry name" value="bZIP"/>
</dbReference>
<dbReference type="PROSITE" id="PS51808">
    <property type="entry name" value="CHCH"/>
    <property type="match status" value="1"/>
</dbReference>
<evidence type="ECO:0000256" key="3">
    <source>
        <dbReference type="ARBA" id="ARBA00023157"/>
    </source>
</evidence>
<reference evidence="9" key="1">
    <citation type="submission" date="2021-03" db="EMBL/GenBank/DDBJ databases">
        <title>Evolutionary innovations through gain and loss of genes in the ectomycorrhizal Boletales.</title>
        <authorList>
            <person name="Wu G."/>
            <person name="Miyauchi S."/>
            <person name="Morin E."/>
            <person name="Yang Z.-L."/>
            <person name="Xu J."/>
            <person name="Martin F.M."/>
        </authorList>
    </citation>
    <scope>NUCLEOTIDE SEQUENCE</scope>
    <source>
        <strain evidence="9">BR01</strain>
    </source>
</reference>
<evidence type="ECO:0000313" key="10">
    <source>
        <dbReference type="Proteomes" id="UP000683000"/>
    </source>
</evidence>
<dbReference type="GO" id="GO:0005758">
    <property type="term" value="C:mitochondrial intermembrane space"/>
    <property type="evidence" value="ECO:0007669"/>
    <property type="project" value="TreeGrafter"/>
</dbReference>
<feature type="domain" description="BZIP" evidence="8">
    <location>
        <begin position="108"/>
        <end position="162"/>
    </location>
</feature>
<dbReference type="GO" id="GO:0003700">
    <property type="term" value="F:DNA-binding transcription factor activity"/>
    <property type="evidence" value="ECO:0007669"/>
    <property type="project" value="InterPro"/>
</dbReference>
<proteinExistence type="inferred from homology"/>
<comment type="function">
    <text evidence="4">Required for the assembly of mitochondrial cytochrome c oxidase.</text>
</comment>
<dbReference type="PROSITE" id="PS00036">
    <property type="entry name" value="BZIP_BASIC"/>
    <property type="match status" value="1"/>
</dbReference>
<dbReference type="OrthoDB" id="268594at2759"/>
<gene>
    <name evidence="9" type="ORF">JVT61DRAFT_5802</name>
</gene>
<feature type="coiled-coil region" evidence="6">
    <location>
        <begin position="136"/>
        <end position="163"/>
    </location>
</feature>
<protein>
    <recommendedName>
        <fullName evidence="8">BZIP domain-containing protein</fullName>
    </recommendedName>
</protein>
<dbReference type="PANTHER" id="PTHR21107">
    <property type="entry name" value="CYTOCHROME C OXIDASE ASSEMBLY PROTEIN COX19"/>
    <property type="match status" value="1"/>
</dbReference>
<keyword evidence="2" id="KW-0963">Cytoplasm</keyword>
<dbReference type="SMART" id="SM00338">
    <property type="entry name" value="BRLZ"/>
    <property type="match status" value="1"/>
</dbReference>
<dbReference type="CDD" id="cd14705">
    <property type="entry name" value="bZIP_Zip1"/>
    <property type="match status" value="1"/>
</dbReference>
<dbReference type="Proteomes" id="UP000683000">
    <property type="component" value="Unassembled WGS sequence"/>
</dbReference>